<dbReference type="OrthoDB" id="1862401at2759"/>
<dbReference type="OMA" id="VWDRHLM"/>
<dbReference type="Pfam" id="PF02458">
    <property type="entry name" value="Transferase"/>
    <property type="match status" value="1"/>
</dbReference>
<evidence type="ECO:0000256" key="2">
    <source>
        <dbReference type="ARBA" id="ARBA00022679"/>
    </source>
</evidence>
<dbReference type="AlphaFoldDB" id="V4TBS0"/>
<keyword evidence="2" id="KW-0808">Transferase</keyword>
<evidence type="ECO:0000313" key="5">
    <source>
        <dbReference type="Proteomes" id="UP000030687"/>
    </source>
</evidence>
<dbReference type="Gene3D" id="3.30.559.10">
    <property type="entry name" value="Chloramphenicol acetyltransferase-like domain"/>
    <property type="match status" value="2"/>
</dbReference>
<dbReference type="FunCoup" id="V4TBS0">
    <property type="interactions" value="1"/>
</dbReference>
<dbReference type="EMBL" id="KI536726">
    <property type="protein sequence ID" value="ESR49015.1"/>
    <property type="molecule type" value="Genomic_DNA"/>
</dbReference>
<dbReference type="Gramene" id="ESR49015">
    <property type="protein sequence ID" value="ESR49015"/>
    <property type="gene ID" value="CICLE_v10031495mg"/>
</dbReference>
<dbReference type="InterPro" id="IPR023213">
    <property type="entry name" value="CAT-like_dom_sf"/>
</dbReference>
<dbReference type="Proteomes" id="UP000030687">
    <property type="component" value="Unassembled WGS sequence"/>
</dbReference>
<dbReference type="PANTHER" id="PTHR31147">
    <property type="entry name" value="ACYL TRANSFERASE 4"/>
    <property type="match status" value="1"/>
</dbReference>
<sequence length="456" mass="50429">MAASSLHGKEATVIYPSETTPSTVLSLSALDSQLFLRFTIEYLLVYRPRPGLDPLVTVARVKSALAKALVPYYPLAGRVRAKQDGSGLLEVVCLGQGAVFIEAVDRESTINDFERAPRYVTQWRKLLSLYVADVLKGAPLLVVQLTWLRDGAAALGIGFNHCVCDGIGSAEFLNLFTELSTSRHNELGGGHSLPKPVWDRHLMNSSSSRQQHAHTRASSVSHLEFNRVADLCGFVSRFSNERLVPTSITFDKRRLNELRKLALSTSRPSELAYTSFEVLSAHVWRSWARSLNLPSNQILKLLFSINVRNRVKPSLPSGYYGNAFVLGCAQTRVKDLTEKGLGHAAMLVKKAKERVDSEYVKSVIDSVSQTRACPDSVGVLIVSQWSRLGLERVDFGMGRPTQVGPICCDRYCLFLPVFNQTDAVKVMVAVPTSAVDKYEHLALKLVRTTPHDDPTM</sequence>
<dbReference type="eggNOG" id="ENOG502QS03">
    <property type="taxonomic scope" value="Eukaryota"/>
</dbReference>
<evidence type="ECO:0000313" key="4">
    <source>
        <dbReference type="EMBL" id="ESR49015.1"/>
    </source>
</evidence>
<gene>
    <name evidence="4" type="ORF">CICLE_v10031495mg</name>
</gene>
<accession>V4TBS0</accession>
<evidence type="ECO:0000256" key="1">
    <source>
        <dbReference type="ARBA" id="ARBA00009861"/>
    </source>
</evidence>
<dbReference type="STRING" id="85681.V4TBS0"/>
<dbReference type="PANTHER" id="PTHR31147:SF1">
    <property type="entry name" value="ACYL TRANSFERASE 4"/>
    <property type="match status" value="1"/>
</dbReference>
<proteinExistence type="inferred from homology"/>
<dbReference type="KEGG" id="cic:CICLE_v10031495mg"/>
<dbReference type="InterPro" id="IPR050898">
    <property type="entry name" value="Plant_acyltransferase"/>
</dbReference>
<protein>
    <submittedName>
        <fullName evidence="4">Uncharacterized protein</fullName>
    </submittedName>
</protein>
<comment type="similarity">
    <text evidence="1">Belongs to the plant acyltransferase family.</text>
</comment>
<reference evidence="4 5" key="1">
    <citation type="submission" date="2013-10" db="EMBL/GenBank/DDBJ databases">
        <authorList>
            <consortium name="International Citrus Genome Consortium"/>
            <person name="Jenkins J."/>
            <person name="Schmutz J."/>
            <person name="Prochnik S."/>
            <person name="Rokhsar D."/>
            <person name="Gmitter F."/>
            <person name="Ollitrault P."/>
            <person name="Machado M."/>
            <person name="Talon M."/>
            <person name="Wincker P."/>
            <person name="Jaillon O."/>
            <person name="Morgante M."/>
        </authorList>
    </citation>
    <scope>NUCLEOTIDE SEQUENCE</scope>
    <source>
        <strain evidence="5">cv. Clemenules</strain>
    </source>
</reference>
<keyword evidence="5" id="KW-1185">Reference proteome</keyword>
<evidence type="ECO:0000256" key="3">
    <source>
        <dbReference type="ARBA" id="ARBA00023315"/>
    </source>
</evidence>
<dbReference type="InParanoid" id="V4TBS0"/>
<keyword evidence="3" id="KW-0012">Acyltransferase</keyword>
<dbReference type="GO" id="GO:0016746">
    <property type="term" value="F:acyltransferase activity"/>
    <property type="evidence" value="ECO:0007669"/>
    <property type="project" value="UniProtKB-KW"/>
</dbReference>
<name>V4TBS0_CITCL</name>
<organism evidence="4 5">
    <name type="scientific">Citrus clementina</name>
    <name type="common">Clementine</name>
    <name type="synonym">Citrus deliciosa x Citrus sinensis</name>
    <dbReference type="NCBI Taxonomy" id="85681"/>
    <lineage>
        <taxon>Eukaryota</taxon>
        <taxon>Viridiplantae</taxon>
        <taxon>Streptophyta</taxon>
        <taxon>Embryophyta</taxon>
        <taxon>Tracheophyta</taxon>
        <taxon>Spermatophyta</taxon>
        <taxon>Magnoliopsida</taxon>
        <taxon>eudicotyledons</taxon>
        <taxon>Gunneridae</taxon>
        <taxon>Pentapetalae</taxon>
        <taxon>rosids</taxon>
        <taxon>malvids</taxon>
        <taxon>Sapindales</taxon>
        <taxon>Rutaceae</taxon>
        <taxon>Aurantioideae</taxon>
        <taxon>Citrus</taxon>
    </lineage>
</organism>